<sequence length="239" mass="25867">MLTGRPADITTGGACAFQLPRDPSAASRARSLIAATMRDLGFATDTIDDAKLAVSELATNAHTHASSATRPELWVWARTHPARELVVSVFDAHRDTWPVSGNADLLDEHGKGLSIVAALATRTGSHFTRSRLNTTSGKCVWFTLPLPACWPTTAHAIAPKPASDNLLDALRSRGIPATGCSDDRGISVLTVAALNIWVAPTGFSWRCSRGYVRQPLIDLQETAERIVSRNETRQFHHQP</sequence>
<feature type="domain" description="Histidine kinase/HSP90-like ATPase" evidence="2">
    <location>
        <begin position="20"/>
        <end position="143"/>
    </location>
</feature>
<comment type="caution">
    <text evidence="3">The sequence shown here is derived from an EMBL/GenBank/DDBJ whole genome shotgun (WGS) entry which is preliminary data.</text>
</comment>
<name>A0A6I4LZL5_9ACTN</name>
<evidence type="ECO:0000313" key="3">
    <source>
        <dbReference type="EMBL" id="MVZ99047.1"/>
    </source>
</evidence>
<dbReference type="Pfam" id="PF13581">
    <property type="entry name" value="HATPase_c_2"/>
    <property type="match status" value="1"/>
</dbReference>
<dbReference type="InterPro" id="IPR003594">
    <property type="entry name" value="HATPase_dom"/>
</dbReference>
<dbReference type="AlphaFoldDB" id="A0A6I4LZL5"/>
<dbReference type="InterPro" id="IPR036890">
    <property type="entry name" value="HATPase_C_sf"/>
</dbReference>
<keyword evidence="1" id="KW-0808">Transferase</keyword>
<reference evidence="3" key="1">
    <citation type="submission" date="2019-12" db="EMBL/GenBank/DDBJ databases">
        <title>Actinomadura physcomitrii sp. nov., a novel actinomycete isolated from moss [Physcomitrium sphaericum (Ludw) Fuernr].</title>
        <authorList>
            <person name="Zhuang X."/>
        </authorList>
    </citation>
    <scope>NUCLEOTIDE SEQUENCE [LARGE SCALE GENOMIC DNA]</scope>
    <source>
        <strain evidence="3">LD22</strain>
    </source>
</reference>
<gene>
    <name evidence="3" type="ORF">F8568_001320</name>
</gene>
<keyword evidence="1" id="KW-0418">Kinase</keyword>
<dbReference type="PANTHER" id="PTHR35526">
    <property type="entry name" value="ANTI-SIGMA-F FACTOR RSBW-RELATED"/>
    <property type="match status" value="1"/>
</dbReference>
<dbReference type="InterPro" id="IPR050267">
    <property type="entry name" value="Anti-sigma-factor_SerPK"/>
</dbReference>
<protein>
    <recommendedName>
        <fullName evidence="2">Histidine kinase/HSP90-like ATPase domain-containing protein</fullName>
    </recommendedName>
</protein>
<dbReference type="GO" id="GO:0004674">
    <property type="term" value="F:protein serine/threonine kinase activity"/>
    <property type="evidence" value="ECO:0007669"/>
    <property type="project" value="UniProtKB-KW"/>
</dbReference>
<dbReference type="CDD" id="cd16936">
    <property type="entry name" value="HATPase_RsbW-like"/>
    <property type="match status" value="1"/>
</dbReference>
<evidence type="ECO:0000313" key="4">
    <source>
        <dbReference type="Proteomes" id="UP000462055"/>
    </source>
</evidence>
<evidence type="ECO:0000259" key="2">
    <source>
        <dbReference type="Pfam" id="PF13581"/>
    </source>
</evidence>
<dbReference type="PANTHER" id="PTHR35526:SF3">
    <property type="entry name" value="ANTI-SIGMA-F FACTOR RSBW"/>
    <property type="match status" value="1"/>
</dbReference>
<keyword evidence="1" id="KW-0723">Serine/threonine-protein kinase</keyword>
<keyword evidence="4" id="KW-1185">Reference proteome</keyword>
<evidence type="ECO:0000256" key="1">
    <source>
        <dbReference type="ARBA" id="ARBA00022527"/>
    </source>
</evidence>
<proteinExistence type="predicted"/>
<dbReference type="Proteomes" id="UP000462055">
    <property type="component" value="Unassembled WGS sequence"/>
</dbReference>
<dbReference type="RefSeq" id="WP_151590285.1">
    <property type="nucleotide sequence ID" value="NZ_WBMS02000001.1"/>
</dbReference>
<dbReference type="EMBL" id="WBMS02000001">
    <property type="protein sequence ID" value="MVZ99047.1"/>
    <property type="molecule type" value="Genomic_DNA"/>
</dbReference>
<accession>A0A6I4LZL5</accession>
<dbReference type="SUPFAM" id="SSF55874">
    <property type="entry name" value="ATPase domain of HSP90 chaperone/DNA topoisomerase II/histidine kinase"/>
    <property type="match status" value="1"/>
</dbReference>
<organism evidence="3 4">
    <name type="scientific">Actinomadura physcomitrii</name>
    <dbReference type="NCBI Taxonomy" id="2650748"/>
    <lineage>
        <taxon>Bacteria</taxon>
        <taxon>Bacillati</taxon>
        <taxon>Actinomycetota</taxon>
        <taxon>Actinomycetes</taxon>
        <taxon>Streptosporangiales</taxon>
        <taxon>Thermomonosporaceae</taxon>
        <taxon>Actinomadura</taxon>
    </lineage>
</organism>
<dbReference type="Gene3D" id="3.30.565.10">
    <property type="entry name" value="Histidine kinase-like ATPase, C-terminal domain"/>
    <property type="match status" value="1"/>
</dbReference>